<reference evidence="2" key="1">
    <citation type="submission" date="2023-04" db="EMBL/GenBank/DDBJ databases">
        <authorList>
            <consortium name="ELIXIR-Norway"/>
        </authorList>
    </citation>
    <scope>NUCLEOTIDE SEQUENCE [LARGE SCALE GENOMIC DNA]</scope>
</reference>
<sequence length="129" mass="14055">MMPDFLDSLITGLITDPQSFVLNIKMGGLLYVPCSHLSHMSKHLHMLGSVPEITFHASLHWLSGVGIPLCYPCPAPRTQGLGTSSGPPHSSPENIQREESQYPTTPRHFNSSVLTTEDGDTLSCGVWDP</sequence>
<organism evidence="2 3">
    <name type="scientific">Rangifer tarandus platyrhynchus</name>
    <name type="common">Svalbard reindeer</name>
    <dbReference type="NCBI Taxonomy" id="3082113"/>
    <lineage>
        <taxon>Eukaryota</taxon>
        <taxon>Metazoa</taxon>
        <taxon>Chordata</taxon>
        <taxon>Craniata</taxon>
        <taxon>Vertebrata</taxon>
        <taxon>Euteleostomi</taxon>
        <taxon>Mammalia</taxon>
        <taxon>Eutheria</taxon>
        <taxon>Laurasiatheria</taxon>
        <taxon>Artiodactyla</taxon>
        <taxon>Ruminantia</taxon>
        <taxon>Pecora</taxon>
        <taxon>Cervidae</taxon>
        <taxon>Odocoileinae</taxon>
        <taxon>Rangifer</taxon>
    </lineage>
</organism>
<feature type="compositionally biased region" description="Polar residues" evidence="1">
    <location>
        <begin position="101"/>
        <end position="114"/>
    </location>
</feature>
<protein>
    <submittedName>
        <fullName evidence="2">Uncharacterized protein</fullName>
    </submittedName>
</protein>
<name>A0ABN8Z763_RANTA</name>
<evidence type="ECO:0000313" key="3">
    <source>
        <dbReference type="Proteomes" id="UP001176941"/>
    </source>
</evidence>
<keyword evidence="3" id="KW-1185">Reference proteome</keyword>
<dbReference type="EMBL" id="OX459965">
    <property type="protein sequence ID" value="CAI9169265.1"/>
    <property type="molecule type" value="Genomic_DNA"/>
</dbReference>
<dbReference type="Proteomes" id="UP001176941">
    <property type="component" value="Chromosome 29"/>
</dbReference>
<accession>A0ABN8Z763</accession>
<evidence type="ECO:0000313" key="2">
    <source>
        <dbReference type="EMBL" id="CAI9169265.1"/>
    </source>
</evidence>
<evidence type="ECO:0000256" key="1">
    <source>
        <dbReference type="SAM" id="MobiDB-lite"/>
    </source>
</evidence>
<feature type="compositionally biased region" description="Polar residues" evidence="1">
    <location>
        <begin position="80"/>
        <end position="94"/>
    </location>
</feature>
<gene>
    <name evidence="2" type="ORF">MRATA1EN1_LOCUS18227</name>
</gene>
<proteinExistence type="predicted"/>
<feature type="region of interest" description="Disordered" evidence="1">
    <location>
        <begin position="78"/>
        <end position="114"/>
    </location>
</feature>